<organism evidence="1 2">
    <name type="scientific">Entomomonas asaccharolytica</name>
    <dbReference type="NCBI Taxonomy" id="2785331"/>
    <lineage>
        <taxon>Bacteria</taxon>
        <taxon>Pseudomonadati</taxon>
        <taxon>Pseudomonadota</taxon>
        <taxon>Gammaproteobacteria</taxon>
        <taxon>Pseudomonadales</taxon>
        <taxon>Pseudomonadaceae</taxon>
        <taxon>Entomomonas</taxon>
    </lineage>
</organism>
<dbReference type="AlphaFoldDB" id="A0A974NFK6"/>
<proteinExistence type="predicted"/>
<evidence type="ECO:0000313" key="1">
    <source>
        <dbReference type="EMBL" id="QQP85584.1"/>
    </source>
</evidence>
<dbReference type="EMBL" id="CP067393">
    <property type="protein sequence ID" value="QQP85584.1"/>
    <property type="molecule type" value="Genomic_DNA"/>
</dbReference>
<gene>
    <name evidence="1" type="ORF">JHT90_14625</name>
</gene>
<dbReference type="Proteomes" id="UP000595278">
    <property type="component" value="Chromosome"/>
</dbReference>
<protein>
    <submittedName>
        <fullName evidence="1">Uncharacterized protein</fullName>
    </submittedName>
</protein>
<accession>A0A974NFK6</accession>
<dbReference type="KEGG" id="eaz:JHT90_14625"/>
<evidence type="ECO:0000313" key="2">
    <source>
        <dbReference type="Proteomes" id="UP000595278"/>
    </source>
</evidence>
<sequence>MNKEIDIKCPACGKIFQVTEQTYKKNEDIVCPPCGKAFKPQGNELNKKAKSE</sequence>
<keyword evidence="2" id="KW-1185">Reference proteome</keyword>
<name>A0A974NFK6_9GAMM</name>
<dbReference type="RefSeq" id="WP_201092371.1">
    <property type="nucleotide sequence ID" value="NZ_CP067393.1"/>
</dbReference>
<reference evidence="1 2" key="1">
    <citation type="submission" date="2021-01" db="EMBL/GenBank/DDBJ databases">
        <title>Entomomonas sp. F2A isolated from a house cricket (Acheta domesticus).</title>
        <authorList>
            <person name="Spergser J."/>
            <person name="Busse H.-J."/>
        </authorList>
    </citation>
    <scope>NUCLEOTIDE SEQUENCE [LARGE SCALE GENOMIC DNA]</scope>
    <source>
        <strain evidence="1 2">F2A</strain>
    </source>
</reference>